<proteinExistence type="predicted"/>
<dbReference type="EMBL" id="SWAU01000358">
    <property type="protein sequence ID" value="TKA94431.1"/>
    <property type="molecule type" value="Genomic_DNA"/>
</dbReference>
<dbReference type="Pfam" id="PF03358">
    <property type="entry name" value="FMN_red"/>
    <property type="match status" value="1"/>
</dbReference>
<evidence type="ECO:0000259" key="1">
    <source>
        <dbReference type="Pfam" id="PF03358"/>
    </source>
</evidence>
<dbReference type="Gene3D" id="3.40.50.360">
    <property type="match status" value="1"/>
</dbReference>
<dbReference type="Proteomes" id="UP000306340">
    <property type="component" value="Unassembled WGS sequence"/>
</dbReference>
<protein>
    <submittedName>
        <fullName evidence="2">NAD(P)H-dependent oxidoreductase</fullName>
    </submittedName>
</protein>
<dbReference type="GO" id="GO:0010181">
    <property type="term" value="F:FMN binding"/>
    <property type="evidence" value="ECO:0007669"/>
    <property type="project" value="TreeGrafter"/>
</dbReference>
<evidence type="ECO:0000313" key="2">
    <source>
        <dbReference type="EMBL" id="TKA94431.1"/>
    </source>
</evidence>
<accession>A0A4U0YX08</accession>
<dbReference type="PANTHER" id="PTHR30543:SF21">
    <property type="entry name" value="NAD(P)H-DEPENDENT FMN REDUCTASE LOT6"/>
    <property type="match status" value="1"/>
</dbReference>
<dbReference type="InterPro" id="IPR005025">
    <property type="entry name" value="FMN_Rdtase-like_dom"/>
</dbReference>
<dbReference type="GO" id="GO:0016491">
    <property type="term" value="F:oxidoreductase activity"/>
    <property type="evidence" value="ECO:0007669"/>
    <property type="project" value="InterPro"/>
</dbReference>
<feature type="domain" description="NADPH-dependent FMN reductase-like" evidence="1">
    <location>
        <begin position="5"/>
        <end position="146"/>
    </location>
</feature>
<sequence length="191" mass="20476">MTLTLLGISGALRAGSTNRLLLAEARRRFGAATHTEGDLRLPLYDEDLEIAEDIPEAVQRLAEQMKAADAIVIATPEYNKALPGVLKNALDWVSRVKNGAMRDKPVAIVSASDGRAGGDRAQFSLRLCLTPFRPRLISGPEVMVAFSRSAFDEAGALKDERTAKALDELMAGLRAEAERLTPAPSPAPARG</sequence>
<dbReference type="RefSeq" id="WP_136794434.1">
    <property type="nucleotide sequence ID" value="NZ_SWAU01000358.1"/>
</dbReference>
<evidence type="ECO:0000313" key="3">
    <source>
        <dbReference type="Proteomes" id="UP000306340"/>
    </source>
</evidence>
<dbReference type="AlphaFoldDB" id="A0A4U0YX08"/>
<dbReference type="InterPro" id="IPR050712">
    <property type="entry name" value="NAD(P)H-dep_reductase"/>
</dbReference>
<name>A0A4U0YX08_9RHOB</name>
<gene>
    <name evidence="2" type="ORF">FAZ78_22395</name>
</gene>
<dbReference type="SUPFAM" id="SSF52218">
    <property type="entry name" value="Flavoproteins"/>
    <property type="match status" value="1"/>
</dbReference>
<dbReference type="PANTHER" id="PTHR30543">
    <property type="entry name" value="CHROMATE REDUCTASE"/>
    <property type="match status" value="1"/>
</dbReference>
<dbReference type="GO" id="GO:0005829">
    <property type="term" value="C:cytosol"/>
    <property type="evidence" value="ECO:0007669"/>
    <property type="project" value="TreeGrafter"/>
</dbReference>
<reference evidence="2 3" key="1">
    <citation type="submission" date="2019-04" db="EMBL/GenBank/DDBJ databases">
        <title>Crypto-aerobic microbial life in anoxic (sulfidic) marine sediments.</title>
        <authorList>
            <person name="Bhattacharya S."/>
            <person name="Roy C."/>
            <person name="Mondal N."/>
            <person name="Sarkar J."/>
            <person name="Mandal S."/>
            <person name="Rameez M.J."/>
            <person name="Ghosh W."/>
        </authorList>
    </citation>
    <scope>NUCLEOTIDE SEQUENCE [LARGE SCALE GENOMIC DNA]</scope>
    <source>
        <strain evidence="2 3">SBBC</strain>
    </source>
</reference>
<dbReference type="InterPro" id="IPR029039">
    <property type="entry name" value="Flavoprotein-like_sf"/>
</dbReference>
<organism evidence="2 3">
    <name type="scientific">Cereibacter changlensis</name>
    <dbReference type="NCBI Taxonomy" id="402884"/>
    <lineage>
        <taxon>Bacteria</taxon>
        <taxon>Pseudomonadati</taxon>
        <taxon>Pseudomonadota</taxon>
        <taxon>Alphaproteobacteria</taxon>
        <taxon>Rhodobacterales</taxon>
        <taxon>Paracoccaceae</taxon>
        <taxon>Cereibacter</taxon>
    </lineage>
</organism>
<comment type="caution">
    <text evidence="2">The sequence shown here is derived from an EMBL/GenBank/DDBJ whole genome shotgun (WGS) entry which is preliminary data.</text>
</comment>